<dbReference type="Proteomes" id="UP001153404">
    <property type="component" value="Unassembled WGS sequence"/>
</dbReference>
<dbReference type="EMBL" id="JAPDIA010000003">
    <property type="protein sequence ID" value="MDG0809771.1"/>
    <property type="molecule type" value="Genomic_DNA"/>
</dbReference>
<comment type="caution">
    <text evidence="2">The sequence shown here is derived from an EMBL/GenBank/DDBJ whole genome shotgun (WGS) entry which is preliminary data.</text>
</comment>
<name>A0A9X4QS63_9BACL</name>
<dbReference type="RefSeq" id="WP_277531244.1">
    <property type="nucleotide sequence ID" value="NZ_JAPDIA010000003.1"/>
</dbReference>
<reference evidence="2" key="1">
    <citation type="submission" date="2022-10" db="EMBL/GenBank/DDBJ databases">
        <title>Comparative genomic analysis of Cohnella hashimotonis sp. nov., isolated from the International Space Station.</title>
        <authorList>
            <person name="Simpson A."/>
            <person name="Venkateswaran K."/>
        </authorList>
    </citation>
    <scope>NUCLEOTIDE SEQUENCE</scope>
    <source>
        <strain evidence="2">DSM 28161</strain>
    </source>
</reference>
<feature type="region of interest" description="Disordered" evidence="1">
    <location>
        <begin position="72"/>
        <end position="99"/>
    </location>
</feature>
<accession>A0A9X4QS63</accession>
<feature type="compositionally biased region" description="Basic and acidic residues" evidence="1">
    <location>
        <begin position="79"/>
        <end position="99"/>
    </location>
</feature>
<gene>
    <name evidence="2" type="ORF">OMP40_10795</name>
</gene>
<sequence>MSGVLSSWEAFWKNCFCTRLYRSSSPRQIVHGPRDCADLAAGGDEPNVGEPALLHLREFPAQLHHRANELACDQQTEQQSDRAADAQHDQQPAEKRAFDRVDLADRRAQRKRALGDRVRMDQITAADLHAGCAKRLHRVLG</sequence>
<evidence type="ECO:0000313" key="3">
    <source>
        <dbReference type="Proteomes" id="UP001153404"/>
    </source>
</evidence>
<organism evidence="2 3">
    <name type="scientific">Cohnella rhizosphaerae</name>
    <dbReference type="NCBI Taxonomy" id="1457232"/>
    <lineage>
        <taxon>Bacteria</taxon>
        <taxon>Bacillati</taxon>
        <taxon>Bacillota</taxon>
        <taxon>Bacilli</taxon>
        <taxon>Bacillales</taxon>
        <taxon>Paenibacillaceae</taxon>
        <taxon>Cohnella</taxon>
    </lineage>
</organism>
<evidence type="ECO:0000313" key="2">
    <source>
        <dbReference type="EMBL" id="MDG0809771.1"/>
    </source>
</evidence>
<protein>
    <submittedName>
        <fullName evidence="2">Uncharacterized protein</fullName>
    </submittedName>
</protein>
<proteinExistence type="predicted"/>
<evidence type="ECO:0000256" key="1">
    <source>
        <dbReference type="SAM" id="MobiDB-lite"/>
    </source>
</evidence>
<dbReference type="AlphaFoldDB" id="A0A9X4QS63"/>
<keyword evidence="3" id="KW-1185">Reference proteome</keyword>